<dbReference type="Proteomes" id="UP000298327">
    <property type="component" value="Unassembled WGS sequence"/>
</dbReference>
<comment type="caution">
    <text evidence="3">The sequence shown here is derived from an EMBL/GenBank/DDBJ whole genome shotgun (WGS) entry which is preliminary data.</text>
</comment>
<dbReference type="EMBL" id="SEOQ01001572">
    <property type="protein sequence ID" value="TFY51236.1"/>
    <property type="molecule type" value="Genomic_DNA"/>
</dbReference>
<gene>
    <name evidence="3" type="ORF">EVG20_g11097</name>
</gene>
<evidence type="ECO:0000313" key="3">
    <source>
        <dbReference type="EMBL" id="TFY51236.1"/>
    </source>
</evidence>
<comment type="subcellular location">
    <subcellularLocation>
        <location evidence="1">Mitochondrion</location>
    </subcellularLocation>
</comment>
<proteinExistence type="predicted"/>
<evidence type="ECO:0000313" key="4">
    <source>
        <dbReference type="Proteomes" id="UP000298327"/>
    </source>
</evidence>
<dbReference type="Pfam" id="PF10356">
    <property type="entry name" value="RRG7"/>
    <property type="match status" value="1"/>
</dbReference>
<keyword evidence="2" id="KW-0496">Mitochondrion</keyword>
<reference evidence="3 4" key="1">
    <citation type="submission" date="2019-02" db="EMBL/GenBank/DDBJ databases">
        <title>Genome sequencing of the rare red list fungi Dentipellis fragilis.</title>
        <authorList>
            <person name="Buettner E."/>
            <person name="Kellner H."/>
        </authorList>
    </citation>
    <scope>NUCLEOTIDE SEQUENCE [LARGE SCALE GENOMIC DNA]</scope>
    <source>
        <strain evidence="3 4">DSM 105465</strain>
    </source>
</reference>
<feature type="non-terminal residue" evidence="3">
    <location>
        <position position="211"/>
    </location>
</feature>
<dbReference type="GO" id="GO:0005739">
    <property type="term" value="C:mitochondrion"/>
    <property type="evidence" value="ECO:0007669"/>
    <property type="project" value="UniProtKB-SubCell"/>
</dbReference>
<dbReference type="AlphaFoldDB" id="A0A4Y9XMC4"/>
<evidence type="ECO:0008006" key="5">
    <source>
        <dbReference type="Google" id="ProtNLM"/>
    </source>
</evidence>
<dbReference type="InterPro" id="IPR018828">
    <property type="entry name" value="RRG7"/>
</dbReference>
<keyword evidence="4" id="KW-1185">Reference proteome</keyword>
<dbReference type="OrthoDB" id="20734at2759"/>
<sequence length="211" mass="22663">MRPTSRLYHLALSNVHRGTAFEQRALHVLQDNMSMELTRVGGRDDGGVDLLGWWWLPDTRAATLNRTETGGETKVGLSTPMRRLRVLAQCKAEKKKLGPAYVREFEGVLARHSAFSLNTTLSTSSMAPPVPTVGVLLSESPFTRASLLAAHSSPAPLVLIHLPPSRSASIGAAVWNPALAASNGLLRGEIELRWERAVDGGDAGADGRPGL</sequence>
<dbReference type="PANTHER" id="PTHR28133">
    <property type="entry name" value="REQUIRED FOR RESPIRATORY GROWTH PROTEIN 7, MITOCHONDRIAL"/>
    <property type="match status" value="1"/>
</dbReference>
<accession>A0A4Y9XMC4</accession>
<evidence type="ECO:0000256" key="2">
    <source>
        <dbReference type="ARBA" id="ARBA00023128"/>
    </source>
</evidence>
<protein>
    <recommendedName>
        <fullName evidence="5">Required for respiratory growth protein 7, mitochondrial</fullName>
    </recommendedName>
</protein>
<organism evidence="3 4">
    <name type="scientific">Dentipellis fragilis</name>
    <dbReference type="NCBI Taxonomy" id="205917"/>
    <lineage>
        <taxon>Eukaryota</taxon>
        <taxon>Fungi</taxon>
        <taxon>Dikarya</taxon>
        <taxon>Basidiomycota</taxon>
        <taxon>Agaricomycotina</taxon>
        <taxon>Agaricomycetes</taxon>
        <taxon>Russulales</taxon>
        <taxon>Hericiaceae</taxon>
        <taxon>Dentipellis</taxon>
    </lineage>
</organism>
<name>A0A4Y9XMC4_9AGAM</name>
<dbReference type="PANTHER" id="PTHR28133:SF1">
    <property type="entry name" value="REQUIRED FOR RESPIRATORY GROWTH PROTEIN 7, MITOCHONDRIAL"/>
    <property type="match status" value="1"/>
</dbReference>
<evidence type="ECO:0000256" key="1">
    <source>
        <dbReference type="ARBA" id="ARBA00004173"/>
    </source>
</evidence>